<sequence length="280" mass="32616">MNKTIECFGRADNLIIHERPLTISYIDENSPQKLCNLSLLLASQKAKKNQKQSRRSFYQVTLKDYQYQTNVNTRSPPTLQIQLQNYQYTIKTTKSTKNQSSKQQGTKFKSLSLNECNYSDILKRIELKKSWLEKMYPSKEKCKTQAFRTEKIEEACQTQKLKTEANVQSNNKTKKDQEFKIQRQTQSRIGSSFKNKTTTNPFQAMPLSLGLNIEKCRIVQRLTQSPFSVRASQIKSIKTCSVRTKDQRSMTQKPIDQQFCFQKQSSIPIAKWDHSDLELD</sequence>
<evidence type="ECO:0000313" key="3">
    <source>
        <dbReference type="Proteomes" id="UP000683925"/>
    </source>
</evidence>
<keyword evidence="3" id="KW-1185">Reference proteome</keyword>
<gene>
    <name evidence="2" type="ORF">POCTA_138.1.T0440091</name>
</gene>
<dbReference type="Proteomes" id="UP000683925">
    <property type="component" value="Unassembled WGS sequence"/>
</dbReference>
<dbReference type="OMA" id="SIPIAKW"/>
<name>A0A8S1UF91_PAROT</name>
<protein>
    <submittedName>
        <fullName evidence="2">Uncharacterized protein</fullName>
    </submittedName>
</protein>
<evidence type="ECO:0000256" key="1">
    <source>
        <dbReference type="SAM" id="MobiDB-lite"/>
    </source>
</evidence>
<dbReference type="AlphaFoldDB" id="A0A8S1UF91"/>
<accession>A0A8S1UF91</accession>
<dbReference type="OrthoDB" id="306749at2759"/>
<reference evidence="2" key="1">
    <citation type="submission" date="2021-01" db="EMBL/GenBank/DDBJ databases">
        <authorList>
            <consortium name="Genoscope - CEA"/>
            <person name="William W."/>
        </authorList>
    </citation>
    <scope>NUCLEOTIDE SEQUENCE</scope>
</reference>
<feature type="region of interest" description="Disordered" evidence="1">
    <location>
        <begin position="167"/>
        <end position="186"/>
    </location>
</feature>
<organism evidence="2 3">
    <name type="scientific">Paramecium octaurelia</name>
    <dbReference type="NCBI Taxonomy" id="43137"/>
    <lineage>
        <taxon>Eukaryota</taxon>
        <taxon>Sar</taxon>
        <taxon>Alveolata</taxon>
        <taxon>Ciliophora</taxon>
        <taxon>Intramacronucleata</taxon>
        <taxon>Oligohymenophorea</taxon>
        <taxon>Peniculida</taxon>
        <taxon>Parameciidae</taxon>
        <taxon>Paramecium</taxon>
    </lineage>
</organism>
<proteinExistence type="predicted"/>
<comment type="caution">
    <text evidence="2">The sequence shown here is derived from an EMBL/GenBank/DDBJ whole genome shotgun (WGS) entry which is preliminary data.</text>
</comment>
<evidence type="ECO:0000313" key="2">
    <source>
        <dbReference type="EMBL" id="CAD8163911.1"/>
    </source>
</evidence>
<dbReference type="EMBL" id="CAJJDP010000044">
    <property type="protein sequence ID" value="CAD8163911.1"/>
    <property type="molecule type" value="Genomic_DNA"/>
</dbReference>